<proteinExistence type="predicted"/>
<evidence type="ECO:0000256" key="1">
    <source>
        <dbReference type="SAM" id="MobiDB-lite"/>
    </source>
</evidence>
<reference evidence="3 4" key="1">
    <citation type="journal article" date="2022" name="bioRxiv">
        <title>Genomics of Preaxostyla Flagellates Illuminates Evolutionary Transitions and the Path Towards Mitochondrial Loss.</title>
        <authorList>
            <person name="Novak L.V.F."/>
            <person name="Treitli S.C."/>
            <person name="Pyrih J."/>
            <person name="Halakuc P."/>
            <person name="Pipaliya S.V."/>
            <person name="Vacek V."/>
            <person name="Brzon O."/>
            <person name="Soukal P."/>
            <person name="Eme L."/>
            <person name="Dacks J.B."/>
            <person name="Karnkowska A."/>
            <person name="Elias M."/>
            <person name="Hampl V."/>
        </authorList>
    </citation>
    <scope>NUCLEOTIDE SEQUENCE [LARGE SCALE GENOMIC DNA]</scope>
    <source>
        <strain evidence="3">NAU3</strain>
        <tissue evidence="3">Gut</tissue>
    </source>
</reference>
<feature type="compositionally biased region" description="Basic and acidic residues" evidence="1">
    <location>
        <begin position="1"/>
        <end position="27"/>
    </location>
</feature>
<feature type="transmembrane region" description="Helical" evidence="2">
    <location>
        <begin position="66"/>
        <end position="92"/>
    </location>
</feature>
<keyword evidence="2" id="KW-0472">Membrane</keyword>
<dbReference type="EMBL" id="JARBJD010000031">
    <property type="protein sequence ID" value="KAK2959295.1"/>
    <property type="molecule type" value="Genomic_DNA"/>
</dbReference>
<feature type="transmembrane region" description="Helical" evidence="2">
    <location>
        <begin position="299"/>
        <end position="321"/>
    </location>
</feature>
<sequence>MKTRRKEGGKEGEKEETKSSEERQSERKQRKMPKGSEAERTLLSLPNSRSCSTRSTKCPTSFPTSFYVRVVVGIVLIISGAAFFYVMCIFALTHSAKYYNSVTLTSYKCVVAMQARVLALEMANSINYEVPGIYTTVPFATGRWIDSRHLSSDMPLIQDLMLEEINYYNAINILANQGSKSANVFPTGDVDFDGLAVEPTVKAGSKVPDIMSETRECFENDADDCDYEDRVYGMKGQSFSGLQALVSKHLESAKLIATNPDPYSGIMGSMVIWDMRGGFRELLEAVTSEMKATINTSKILLIVSFIVAISLDVLAFLAFIFPTKSILASVASGSEALKDIDPAADTADRTGMGQAAWKEEYTCDSLRFDHQHKTVLLALAATCGCLDSTMEVKAAVDEFMERTDDATKDQLIKASLMFINKEQTTPTNQTKKRTLANKPDSKEALLIAKFARAGKPIPAQTVQNLIQLYTQWLTEHVTKVDRYDR</sequence>
<keyword evidence="4" id="KW-1185">Reference proteome</keyword>
<keyword evidence="2" id="KW-1133">Transmembrane helix</keyword>
<evidence type="ECO:0000313" key="4">
    <source>
        <dbReference type="Proteomes" id="UP001281761"/>
    </source>
</evidence>
<keyword evidence="2" id="KW-0812">Transmembrane</keyword>
<evidence type="ECO:0000313" key="3">
    <source>
        <dbReference type="EMBL" id="KAK2959295.1"/>
    </source>
</evidence>
<accession>A0ABQ9Y6C0</accession>
<protein>
    <submittedName>
        <fullName evidence="3">Uncharacterized protein</fullName>
    </submittedName>
</protein>
<comment type="caution">
    <text evidence="3">The sequence shown here is derived from an EMBL/GenBank/DDBJ whole genome shotgun (WGS) entry which is preliminary data.</text>
</comment>
<evidence type="ECO:0000256" key="2">
    <source>
        <dbReference type="SAM" id="Phobius"/>
    </source>
</evidence>
<feature type="region of interest" description="Disordered" evidence="1">
    <location>
        <begin position="1"/>
        <end position="39"/>
    </location>
</feature>
<gene>
    <name evidence="3" type="ORF">BLNAU_5853</name>
</gene>
<organism evidence="3 4">
    <name type="scientific">Blattamonas nauphoetae</name>
    <dbReference type="NCBI Taxonomy" id="2049346"/>
    <lineage>
        <taxon>Eukaryota</taxon>
        <taxon>Metamonada</taxon>
        <taxon>Preaxostyla</taxon>
        <taxon>Oxymonadida</taxon>
        <taxon>Blattamonas</taxon>
    </lineage>
</organism>
<dbReference type="Proteomes" id="UP001281761">
    <property type="component" value="Unassembled WGS sequence"/>
</dbReference>
<name>A0ABQ9Y6C0_9EUKA</name>